<evidence type="ECO:0000313" key="1">
    <source>
        <dbReference type="EMBL" id="KAJ0183685.1"/>
    </source>
</evidence>
<dbReference type="EMBL" id="CM034387">
    <property type="protein sequence ID" value="KAJ0183685.1"/>
    <property type="molecule type" value="Genomic_DNA"/>
</dbReference>
<name>A0ACC1DIR8_9NEOP</name>
<sequence length="497" mass="55457">MCGLVASIVILIIGGILVIGTNLVGFLAIPALIKSEVTDQVILKNDTAQMDRFKEVPFVLNMKVRMFSISNPEETLNGGVPIVTEVGPYVYRLYQSRNISEFEEDTVTYRRLEYFEFDAEAIIQIAEQSYPQLLGILDSALEQVFREHNKPITTYRVGDVIKDGVPFCTNPRLVGLIACAAIRLIGQDSQNIAERPDRSLEFSAIGYRQGIPSPEYKVVRGFNDVADLGRIIELDQMPHFEQWTNIQHESNATKTSVCNMINGTDSGIFAPFVDRKEKIYAVNTDICRSIELRYEYDSEVLGVPTARFAAKEWLLDNDDGCFCINVTTGINRENGCLFRGAMEIQSCVGAPLVLTNPHFLYADPIYRSNIFGMMPVEDDHRIYIDIETNTGTPLRGAKRGQFNIFMRSVEGITGTQTLRTSLTPFLWVEESFILPEKLADELKSSLLNTLRIIDIVVPVVIAISCVILVVGLVLTVLNVRKKSTVPTTITAVPPAAR</sequence>
<proteinExistence type="predicted"/>
<accession>A0ACC1DIR8</accession>
<comment type="caution">
    <text evidence="1">The sequence shown here is derived from an EMBL/GenBank/DDBJ whole genome shotgun (WGS) entry which is preliminary data.</text>
</comment>
<gene>
    <name evidence="1" type="ORF">K1T71_000108</name>
</gene>
<protein>
    <submittedName>
        <fullName evidence="1">Uncharacterized protein</fullName>
    </submittedName>
</protein>
<reference evidence="1 2" key="1">
    <citation type="journal article" date="2021" name="Front. Genet.">
        <title>Chromosome-Level Genome Assembly Reveals Significant Gene Expansion in the Toll and IMD Signaling Pathways of Dendrolimus kikuchii.</title>
        <authorList>
            <person name="Zhou J."/>
            <person name="Wu P."/>
            <person name="Xiong Z."/>
            <person name="Liu N."/>
            <person name="Zhao N."/>
            <person name="Ji M."/>
            <person name="Qiu Y."/>
            <person name="Yang B."/>
        </authorList>
    </citation>
    <scope>NUCLEOTIDE SEQUENCE [LARGE SCALE GENOMIC DNA]</scope>
    <source>
        <strain evidence="1">Ann1</strain>
    </source>
</reference>
<evidence type="ECO:0000313" key="2">
    <source>
        <dbReference type="Proteomes" id="UP000824533"/>
    </source>
</evidence>
<keyword evidence="2" id="KW-1185">Reference proteome</keyword>
<dbReference type="Proteomes" id="UP000824533">
    <property type="component" value="Linkage Group LG01"/>
</dbReference>
<organism evidence="1 2">
    <name type="scientific">Dendrolimus kikuchii</name>
    <dbReference type="NCBI Taxonomy" id="765133"/>
    <lineage>
        <taxon>Eukaryota</taxon>
        <taxon>Metazoa</taxon>
        <taxon>Ecdysozoa</taxon>
        <taxon>Arthropoda</taxon>
        <taxon>Hexapoda</taxon>
        <taxon>Insecta</taxon>
        <taxon>Pterygota</taxon>
        <taxon>Neoptera</taxon>
        <taxon>Endopterygota</taxon>
        <taxon>Lepidoptera</taxon>
        <taxon>Glossata</taxon>
        <taxon>Ditrysia</taxon>
        <taxon>Bombycoidea</taxon>
        <taxon>Lasiocampidae</taxon>
        <taxon>Dendrolimus</taxon>
    </lineage>
</organism>